<dbReference type="AlphaFoldDB" id="A0A367FVU4"/>
<name>A0A367FVU4_9FIRM</name>
<sequence length="77" mass="8809">MVCSKSYRGRYASPALAAASYPFVDLPSGDTLCCKLFPADKFYKISLYFDGRTKYNEVDDKSEVAYCIGKEKLWTEW</sequence>
<evidence type="ECO:0000313" key="1">
    <source>
        <dbReference type="EMBL" id="RCH42582.1"/>
    </source>
</evidence>
<proteinExistence type="predicted"/>
<dbReference type="Proteomes" id="UP000252378">
    <property type="component" value="Unassembled WGS sequence"/>
</dbReference>
<protein>
    <submittedName>
        <fullName evidence="1">Uncharacterized protein</fullName>
    </submittedName>
</protein>
<accession>A0A367FVU4</accession>
<evidence type="ECO:0000313" key="2">
    <source>
        <dbReference type="Proteomes" id="UP000252378"/>
    </source>
</evidence>
<reference evidence="1 2" key="1">
    <citation type="submission" date="2018-03" db="EMBL/GenBank/DDBJ databases">
        <title>Complete genome sequencing of Faecalibacterium prausnitzii strains isolated from the human gut.</title>
        <authorList>
            <person name="Fitzgerald B.C."/>
            <person name="Shkoporov A.N."/>
            <person name="Ross P.R."/>
            <person name="Hill C."/>
        </authorList>
    </citation>
    <scope>NUCLEOTIDE SEQUENCE [LARGE SCALE GENOMIC DNA]</scope>
    <source>
        <strain evidence="1 2">ATCC 27768</strain>
    </source>
</reference>
<comment type="caution">
    <text evidence="1">The sequence shown here is derived from an EMBL/GenBank/DDBJ whole genome shotgun (WGS) entry which is preliminary data.</text>
</comment>
<dbReference type="EMBL" id="PXUP01000030">
    <property type="protein sequence ID" value="RCH42582.1"/>
    <property type="molecule type" value="Genomic_DNA"/>
</dbReference>
<gene>
    <name evidence="1" type="ORF">C7J97_13680</name>
</gene>
<organism evidence="1 2">
    <name type="scientific">Faecalibacterium prausnitzii</name>
    <dbReference type="NCBI Taxonomy" id="853"/>
    <lineage>
        <taxon>Bacteria</taxon>
        <taxon>Bacillati</taxon>
        <taxon>Bacillota</taxon>
        <taxon>Clostridia</taxon>
        <taxon>Eubacteriales</taxon>
        <taxon>Oscillospiraceae</taxon>
        <taxon>Faecalibacterium</taxon>
    </lineage>
</organism>